<comment type="caution">
    <text evidence="2">The sequence shown here is derived from an EMBL/GenBank/DDBJ whole genome shotgun (WGS) entry which is preliminary data.</text>
</comment>
<reference evidence="2 3" key="1">
    <citation type="journal article" date="2016" name="Sci. Rep.">
        <title>Metabolic traits of an uncultured archaeal lineage -MSBL1- from brine pools of the Red Sea.</title>
        <authorList>
            <person name="Mwirichia R."/>
            <person name="Alam I."/>
            <person name="Rashid M."/>
            <person name="Vinu M."/>
            <person name="Ba-Alawi W."/>
            <person name="Anthony Kamau A."/>
            <person name="Kamanda Ngugi D."/>
            <person name="Goker M."/>
            <person name="Klenk H.P."/>
            <person name="Bajic V."/>
            <person name="Stingl U."/>
        </authorList>
    </citation>
    <scope>NUCLEOTIDE SEQUENCE [LARGE SCALE GENOMIC DNA]</scope>
    <source>
        <strain evidence="2">SCGC-AAA259D14</strain>
    </source>
</reference>
<gene>
    <name evidence="2" type="ORF">AKJ62_01545</name>
</gene>
<dbReference type="SUPFAM" id="SSF49478">
    <property type="entry name" value="Cna protein B-type domain"/>
    <property type="match status" value="1"/>
</dbReference>
<dbReference type="AlphaFoldDB" id="A0A133U7F9"/>
<name>A0A133U7F9_9EURY</name>
<evidence type="ECO:0000256" key="1">
    <source>
        <dbReference type="SAM" id="Phobius"/>
    </source>
</evidence>
<feature type="non-terminal residue" evidence="2">
    <location>
        <position position="1"/>
    </location>
</feature>
<keyword evidence="1" id="KW-0812">Transmembrane</keyword>
<proteinExistence type="predicted"/>
<dbReference type="InterPro" id="IPR013783">
    <property type="entry name" value="Ig-like_fold"/>
</dbReference>
<dbReference type="Proteomes" id="UP000070589">
    <property type="component" value="Unassembled WGS sequence"/>
</dbReference>
<protein>
    <recommendedName>
        <fullName evidence="4">CARDB domain-containing protein</fullName>
    </recommendedName>
</protein>
<dbReference type="Gene3D" id="2.60.40.10">
    <property type="entry name" value="Immunoglobulins"/>
    <property type="match status" value="4"/>
</dbReference>
<keyword evidence="1" id="KW-0472">Membrane</keyword>
<accession>A0A133U7F9</accession>
<keyword evidence="3" id="KW-1185">Reference proteome</keyword>
<feature type="transmembrane region" description="Helical" evidence="1">
    <location>
        <begin position="474"/>
        <end position="494"/>
    </location>
</feature>
<dbReference type="EMBL" id="LHXL01000012">
    <property type="protein sequence ID" value="KXA90140.1"/>
    <property type="molecule type" value="Genomic_DNA"/>
</dbReference>
<evidence type="ECO:0000313" key="3">
    <source>
        <dbReference type="Proteomes" id="UP000070589"/>
    </source>
</evidence>
<keyword evidence="1" id="KW-1133">Transmembrane helix</keyword>
<evidence type="ECO:0008006" key="4">
    <source>
        <dbReference type="Google" id="ProtNLM"/>
    </source>
</evidence>
<sequence length="497" mass="54548">IDSVLKGGLKFLSPASIGMEGSDRENTFNHIFKDSVIDVDYINIATTSGRLSGEVDFRNVSLEDINWVKGRIIRNFPVVVKNEDGRPVSGVSVSLLDNENKKVWTGETNENGRATFTIGFNENNYDKNWRVEANYPTGGKIDRKINFLSDTPVVIPPSPELSVVNIGIQPREIEVGETGKIIIDIRNTGSAKGQKLELVAEGIPELTKDKMETWVHPRFVSLSENGEIATIKIENASLNPGEERHISISASFENAGTHKLTVGDESKTIQVRRSTQPYFKVTNFSISEENVGLGEEVNVSVEVINNGEEGGTYAVELSIDGEIRTKNISLKPDENQKVTFEILKQKPGSYNLEVGKYSKSIEVVEPVSPPEFKVSQLSISSENVKVGEEVTVYVRVKNTGGEVGTHTVELSFGGSIKTENVTLKPNQSKEVTFEISKENPDNYIVEVGSMSEKLEVVKPTEEEKLKSEDEGLPLTWIGLGIGIIVALIIGAAIVKKT</sequence>
<evidence type="ECO:0000313" key="2">
    <source>
        <dbReference type="EMBL" id="KXA90140.1"/>
    </source>
</evidence>
<organism evidence="2 3">
    <name type="scientific">candidate division MSBL1 archaeon SCGC-AAA259D14</name>
    <dbReference type="NCBI Taxonomy" id="1698261"/>
    <lineage>
        <taxon>Archaea</taxon>
        <taxon>Methanobacteriati</taxon>
        <taxon>Methanobacteriota</taxon>
        <taxon>candidate division MSBL1</taxon>
    </lineage>
</organism>